<accession>A0ABS2DUA2</accession>
<feature type="transmembrane region" description="Helical" evidence="4">
    <location>
        <begin position="42"/>
        <end position="63"/>
    </location>
</feature>
<organism evidence="6 7">
    <name type="scientific">Sutterella massiliensis</name>
    <dbReference type="NCBI Taxonomy" id="1816689"/>
    <lineage>
        <taxon>Bacteria</taxon>
        <taxon>Pseudomonadati</taxon>
        <taxon>Pseudomonadota</taxon>
        <taxon>Betaproteobacteria</taxon>
        <taxon>Burkholderiales</taxon>
        <taxon>Sutterellaceae</taxon>
        <taxon>Sutterella</taxon>
    </lineage>
</organism>
<evidence type="ECO:0000256" key="1">
    <source>
        <dbReference type="ARBA" id="ARBA00022692"/>
    </source>
</evidence>
<feature type="transmembrane region" description="Helical" evidence="4">
    <location>
        <begin position="70"/>
        <end position="89"/>
    </location>
</feature>
<reference evidence="6 7" key="1">
    <citation type="journal article" date="2021" name="Sci. Rep.">
        <title>The distribution of antibiotic resistance genes in chicken gut microbiota commensals.</title>
        <authorList>
            <person name="Juricova H."/>
            <person name="Matiasovicova J."/>
            <person name="Kubasova T."/>
            <person name="Cejkova D."/>
            <person name="Rychlik I."/>
        </authorList>
    </citation>
    <scope>NUCLEOTIDE SEQUENCE [LARGE SCALE GENOMIC DNA]</scope>
    <source>
        <strain evidence="6 7">An829</strain>
    </source>
</reference>
<feature type="transmembrane region" description="Helical" evidence="4">
    <location>
        <begin position="355"/>
        <end position="379"/>
    </location>
</feature>
<dbReference type="InterPro" id="IPR011701">
    <property type="entry name" value="MFS"/>
</dbReference>
<dbReference type="Gene3D" id="1.20.1250.20">
    <property type="entry name" value="MFS general substrate transporter like domains"/>
    <property type="match status" value="2"/>
</dbReference>
<dbReference type="EMBL" id="JACJJC010000023">
    <property type="protein sequence ID" value="MBM6704869.1"/>
    <property type="molecule type" value="Genomic_DNA"/>
</dbReference>
<dbReference type="PROSITE" id="PS50850">
    <property type="entry name" value="MFS"/>
    <property type="match status" value="1"/>
</dbReference>
<evidence type="ECO:0000313" key="6">
    <source>
        <dbReference type="EMBL" id="MBM6704869.1"/>
    </source>
</evidence>
<feature type="transmembrane region" description="Helical" evidence="4">
    <location>
        <begin position="159"/>
        <end position="176"/>
    </location>
</feature>
<evidence type="ECO:0000259" key="5">
    <source>
        <dbReference type="PROSITE" id="PS50850"/>
    </source>
</evidence>
<feature type="transmembrane region" description="Helical" evidence="4">
    <location>
        <begin position="330"/>
        <end position="349"/>
    </location>
</feature>
<dbReference type="SUPFAM" id="SSF103473">
    <property type="entry name" value="MFS general substrate transporter"/>
    <property type="match status" value="1"/>
</dbReference>
<proteinExistence type="predicted"/>
<dbReference type="Proteomes" id="UP000715095">
    <property type="component" value="Unassembled WGS sequence"/>
</dbReference>
<keyword evidence="1 4" id="KW-0812">Transmembrane</keyword>
<feature type="transmembrane region" description="Helical" evidence="4">
    <location>
        <begin position="304"/>
        <end position="323"/>
    </location>
</feature>
<feature type="transmembrane region" description="Helical" evidence="4">
    <location>
        <begin position="214"/>
        <end position="236"/>
    </location>
</feature>
<protein>
    <submittedName>
        <fullName evidence="6">MFS transporter</fullName>
    </submittedName>
</protein>
<evidence type="ECO:0000313" key="7">
    <source>
        <dbReference type="Proteomes" id="UP000715095"/>
    </source>
</evidence>
<keyword evidence="3 4" id="KW-0472">Membrane</keyword>
<dbReference type="PANTHER" id="PTHR43129">
    <property type="entry name" value="FOSMIDOMYCIN RESISTANCE PROTEIN"/>
    <property type="match status" value="1"/>
</dbReference>
<gene>
    <name evidence="6" type="ORF">H6A60_10305</name>
</gene>
<dbReference type="PANTHER" id="PTHR43129:SF1">
    <property type="entry name" value="FOSMIDOMYCIN RESISTANCE PROTEIN"/>
    <property type="match status" value="1"/>
</dbReference>
<dbReference type="InterPro" id="IPR020846">
    <property type="entry name" value="MFS_dom"/>
</dbReference>
<evidence type="ECO:0000256" key="4">
    <source>
        <dbReference type="SAM" id="Phobius"/>
    </source>
</evidence>
<feature type="transmembrane region" description="Helical" evidence="4">
    <location>
        <begin position="95"/>
        <end position="117"/>
    </location>
</feature>
<dbReference type="Pfam" id="PF07690">
    <property type="entry name" value="MFS_1"/>
    <property type="match status" value="1"/>
</dbReference>
<keyword evidence="7" id="KW-1185">Reference proteome</keyword>
<dbReference type="CDD" id="cd17478">
    <property type="entry name" value="MFS_FsR"/>
    <property type="match status" value="1"/>
</dbReference>
<feature type="transmembrane region" description="Helical" evidence="4">
    <location>
        <begin position="276"/>
        <end position="298"/>
    </location>
</feature>
<keyword evidence="2 4" id="KW-1133">Transmembrane helix</keyword>
<comment type="caution">
    <text evidence="6">The sequence shown here is derived from an EMBL/GenBank/DDBJ whole genome shotgun (WGS) entry which is preliminary data.</text>
</comment>
<name>A0ABS2DUA2_9BURK</name>
<evidence type="ECO:0000256" key="3">
    <source>
        <dbReference type="ARBA" id="ARBA00023136"/>
    </source>
</evidence>
<evidence type="ECO:0000256" key="2">
    <source>
        <dbReference type="ARBA" id="ARBA00022989"/>
    </source>
</evidence>
<feature type="transmembrane region" description="Helical" evidence="4">
    <location>
        <begin position="129"/>
        <end position="153"/>
    </location>
</feature>
<dbReference type="RefSeq" id="WP_205104291.1">
    <property type="nucleotide sequence ID" value="NZ_JACJJC010000023.1"/>
</dbReference>
<feature type="transmembrane region" description="Helical" evidence="4">
    <location>
        <begin position="242"/>
        <end position="264"/>
    </location>
</feature>
<sequence length="389" mass="40700">MRKFFVYLLSLGHLSVDLAPGALPAILPFLVLYNGLSYTEVAGLMFASSCLSSVVQPLFGFWADKSTKNWFLALGILTSGVGLGLSGLATNYWLIFLSITIMGIGSSIFHPVAAQLVNRTSEHKATGMGIFSVGGNVGFGIAPLIAAAALTAWGTSGTLLFGAWGVLMASVLLWAVPKMLAGLKLSSDADASLKSDAADGKNDWPAFARMTLVILFRSIATTSTLSFVPLYCIHRFGISEGFSSTLLTFLCLCGAVMTVLGGWLTDRLGLVRACKIGYILMAPAFALMLAAPSVWWIFPLLTVVSFTLNGTYAAFVVLGQSYLAKNVGLASGVTMGLSASLGGIFTPLLGLLADAYGITSVIYALAVIGALCAMSAFLLTEPAAPKANK</sequence>
<dbReference type="InterPro" id="IPR036259">
    <property type="entry name" value="MFS_trans_sf"/>
</dbReference>
<feature type="domain" description="Major facilitator superfamily (MFS) profile" evidence="5">
    <location>
        <begin position="5"/>
        <end position="384"/>
    </location>
</feature>